<evidence type="ECO:0000256" key="5">
    <source>
        <dbReference type="ARBA" id="ARBA00022723"/>
    </source>
</evidence>
<dbReference type="InterPro" id="IPR003846">
    <property type="entry name" value="SelO"/>
</dbReference>
<dbReference type="GO" id="GO:0046872">
    <property type="term" value="F:metal ion binding"/>
    <property type="evidence" value="ECO:0007669"/>
    <property type="project" value="UniProtKB-KW"/>
</dbReference>
<evidence type="ECO:0000313" key="10">
    <source>
        <dbReference type="EMBL" id="PNF19772.1"/>
    </source>
</evidence>
<name>A0A2J7PTW3_9NEOP</name>
<dbReference type="PANTHER" id="PTHR12153">
    <property type="entry name" value="SELENOPROTEIN O"/>
    <property type="match status" value="1"/>
</dbReference>
<comment type="similarity">
    <text evidence="2">Belongs to the SELO family.</text>
</comment>
<dbReference type="EMBL" id="NEVH01021221">
    <property type="protein sequence ID" value="PNF19772.1"/>
    <property type="molecule type" value="Genomic_DNA"/>
</dbReference>
<keyword evidence="8" id="KW-0460">Magnesium</keyword>
<keyword evidence="3" id="KW-0808">Transferase</keyword>
<sequence>LHVVTAVSQGIPTSRAAALVVSDDPVLRDQFYNGFSKTERAAVVLRLAPSWFRFGSLEILAHNRELTSLKKLLDFIIIEHYSQINPQDDSRYVQLFCQVAQKTMDLVVCWQSVGFVHGVLNTDNMSMLAITIDYGPFGFMETYDPHFVPNSSDKEARYCFDRQLQIAEWNLQKLSEAFIPFLDETQVIQVRTELQNFGPSAKVKQRSAFIKKLGLNEDKDDADSQLLTLLLQLMEETGTDFTMTFRQLGEIALADIRNPQILNEYWSLKRLSSHPQYPSFTEAYLKRIEEERGLTDAGRRQLMCQMNPRYVLRNWMAQSAIEKAEKDDFSEVQFLLKVLQNPYTICEEAEEKGYADPPPEWSHTIRVSCSS</sequence>
<dbReference type="OrthoDB" id="10254721at2759"/>
<organism evidence="10 11">
    <name type="scientific">Cryptotermes secundus</name>
    <dbReference type="NCBI Taxonomy" id="105785"/>
    <lineage>
        <taxon>Eukaryota</taxon>
        <taxon>Metazoa</taxon>
        <taxon>Ecdysozoa</taxon>
        <taxon>Arthropoda</taxon>
        <taxon>Hexapoda</taxon>
        <taxon>Insecta</taxon>
        <taxon>Pterygota</taxon>
        <taxon>Neoptera</taxon>
        <taxon>Polyneoptera</taxon>
        <taxon>Dictyoptera</taxon>
        <taxon>Blattodea</taxon>
        <taxon>Blattoidea</taxon>
        <taxon>Termitoidae</taxon>
        <taxon>Kalotermitidae</taxon>
        <taxon>Cryptotermitinae</taxon>
        <taxon>Cryptotermes</taxon>
    </lineage>
</organism>
<keyword evidence="7" id="KW-0067">ATP-binding</keyword>
<keyword evidence="5" id="KW-0479">Metal-binding</keyword>
<accession>A0A2J7PTW3</accession>
<keyword evidence="11" id="KW-1185">Reference proteome</keyword>
<evidence type="ECO:0000313" key="11">
    <source>
        <dbReference type="Proteomes" id="UP000235965"/>
    </source>
</evidence>
<evidence type="ECO:0000256" key="2">
    <source>
        <dbReference type="ARBA" id="ARBA00009747"/>
    </source>
</evidence>
<comment type="caution">
    <text evidence="10">The sequence shown here is derived from an EMBL/GenBank/DDBJ whole genome shotgun (WGS) entry which is preliminary data.</text>
</comment>
<dbReference type="Pfam" id="PF02696">
    <property type="entry name" value="SelO"/>
    <property type="match status" value="1"/>
</dbReference>
<proteinExistence type="inferred from homology"/>
<dbReference type="AlphaFoldDB" id="A0A2J7PTW3"/>
<evidence type="ECO:0000256" key="6">
    <source>
        <dbReference type="ARBA" id="ARBA00022741"/>
    </source>
</evidence>
<dbReference type="PANTHER" id="PTHR12153:SF18">
    <property type="entry name" value="SELENOPROTEIN O"/>
    <property type="match status" value="1"/>
</dbReference>
<evidence type="ECO:0000256" key="1">
    <source>
        <dbReference type="ARBA" id="ARBA00001946"/>
    </source>
</evidence>
<keyword evidence="4" id="KW-0548">Nucleotidyltransferase</keyword>
<evidence type="ECO:0000256" key="3">
    <source>
        <dbReference type="ARBA" id="ARBA00022679"/>
    </source>
</evidence>
<keyword evidence="6" id="KW-0547">Nucleotide-binding</keyword>
<dbReference type="GO" id="GO:0016779">
    <property type="term" value="F:nucleotidyltransferase activity"/>
    <property type="evidence" value="ECO:0007669"/>
    <property type="project" value="UniProtKB-KW"/>
</dbReference>
<gene>
    <name evidence="10" type="ORF">B7P43_G14748</name>
</gene>
<protein>
    <recommendedName>
        <fullName evidence="9">Selenoprotein O</fullName>
    </recommendedName>
</protein>
<dbReference type="GO" id="GO:0005524">
    <property type="term" value="F:ATP binding"/>
    <property type="evidence" value="ECO:0007669"/>
    <property type="project" value="UniProtKB-KW"/>
</dbReference>
<comment type="cofactor">
    <cofactor evidence="1">
        <name>Mg(2+)</name>
        <dbReference type="ChEBI" id="CHEBI:18420"/>
    </cofactor>
</comment>
<evidence type="ECO:0000256" key="7">
    <source>
        <dbReference type="ARBA" id="ARBA00022840"/>
    </source>
</evidence>
<dbReference type="Proteomes" id="UP000235965">
    <property type="component" value="Unassembled WGS sequence"/>
</dbReference>
<evidence type="ECO:0000256" key="4">
    <source>
        <dbReference type="ARBA" id="ARBA00022695"/>
    </source>
</evidence>
<feature type="non-terminal residue" evidence="10">
    <location>
        <position position="1"/>
    </location>
</feature>
<evidence type="ECO:0000256" key="9">
    <source>
        <dbReference type="ARBA" id="ARBA00031547"/>
    </source>
</evidence>
<reference evidence="10 11" key="1">
    <citation type="submission" date="2017-12" db="EMBL/GenBank/DDBJ databases">
        <title>Hemimetabolous genomes reveal molecular basis of termite eusociality.</title>
        <authorList>
            <person name="Harrison M.C."/>
            <person name="Jongepier E."/>
            <person name="Robertson H.M."/>
            <person name="Arning N."/>
            <person name="Bitard-Feildel T."/>
            <person name="Chao H."/>
            <person name="Childers C.P."/>
            <person name="Dinh H."/>
            <person name="Doddapaneni H."/>
            <person name="Dugan S."/>
            <person name="Gowin J."/>
            <person name="Greiner C."/>
            <person name="Han Y."/>
            <person name="Hu H."/>
            <person name="Hughes D.S.T."/>
            <person name="Huylmans A.-K."/>
            <person name="Kemena C."/>
            <person name="Kremer L.P.M."/>
            <person name="Lee S.L."/>
            <person name="Lopez-Ezquerra A."/>
            <person name="Mallet L."/>
            <person name="Monroy-Kuhn J.M."/>
            <person name="Moser A."/>
            <person name="Murali S.C."/>
            <person name="Muzny D.M."/>
            <person name="Otani S."/>
            <person name="Piulachs M.-D."/>
            <person name="Poelchau M."/>
            <person name="Qu J."/>
            <person name="Schaub F."/>
            <person name="Wada-Katsumata A."/>
            <person name="Worley K.C."/>
            <person name="Xie Q."/>
            <person name="Ylla G."/>
            <person name="Poulsen M."/>
            <person name="Gibbs R.A."/>
            <person name="Schal C."/>
            <person name="Richards S."/>
            <person name="Belles X."/>
            <person name="Korb J."/>
            <person name="Bornberg-Bauer E."/>
        </authorList>
    </citation>
    <scope>NUCLEOTIDE SEQUENCE [LARGE SCALE GENOMIC DNA]</scope>
    <source>
        <tissue evidence="10">Whole body</tissue>
    </source>
</reference>
<evidence type="ECO:0000256" key="8">
    <source>
        <dbReference type="ARBA" id="ARBA00022842"/>
    </source>
</evidence>